<keyword evidence="9" id="KW-0547">Nucleotide-binding</keyword>
<comment type="similarity">
    <text evidence="3">Belongs to the class-II aminoacyl-tRNA synthetase family.</text>
</comment>
<dbReference type="GO" id="GO:0006364">
    <property type="term" value="P:rRNA processing"/>
    <property type="evidence" value="ECO:0007669"/>
    <property type="project" value="InterPro"/>
</dbReference>
<keyword evidence="6" id="KW-0337">GPI-anchor biosynthesis</keyword>
<sequence length="925" mass="106382">MCRVKIMDTITLLYAICFLQLLSTSIAEQTSIPKKFANSNHTNNWAVLVDTSRFWFNYRHVANVLSIYRSVKRLGIPDSQIILMIADDMACNPRNPRPATVFNNANQHINVYGDDVEVDYRGYEVTVENFVRLLTGRLPPGTPRSKQLLSDDGSNILIYLTGHGGDGFLKFQDSEEITNQEMSDALEQMWQKQRYHEVFFIIDTCQAASMYERFYSPNILAVGSSLVGEDSLSHHVDPAIGVYIIDRYTYYALEFLESIKPNSDRTVAEFLKVCPKSVCISTVGVRTDLYRRNPEEVPVTDFFGSVRPVEIINEIVQIKLPEIKGSVENKTDTTKKYFYVPPFINFNDDIKQDEIDRTHFPVFHQVDAVRLKTKDELFESSSLSIFEEGNNEAFTSDQAKQACHSLEAVKVMEYELKETLVGLAKSLFGDQIQYRWVDVYFPFTQPSWELEVYYDNNWMEILGCGIMQHNILANVSVTDKIGWAFGLGLERIAMCLYQIPDIRLFWSKDTGFLNQFKTEDINSKITYVPISQYPQCKNDLSFWLPENGDFTSNDFYDIARSIGEDLVEQIELVDGFKHPKTGKRSHCYRITYRHMEKTLTQAEVNLVHNKIAEAVKNIGGIVRIFGLFEDIVNKYNFVFVVIKPLPVCFHNPHEVLKSFHTFRKFGIRPEYLVKTMTVNRVMDAGEDNRSSDGDDEMDDGGGKEVSNAAWVDSISKILNTKKPKNKKHIVLSKAKTLSDLKKKKVKPVGFAVETVEGEVKKEVIEEPEEPVPVTKKKKKDVLKLRVKPDILERDRERTLQKIATKGVVQLFNAVKTQQKDIGMKLKEAGPLEVRREKVLKNIDKRTFLDTLMGEKSEKVDENLQSGKKVETKDTTWSVLKEDFMMTAKMKDWDKEMECETEDVEQETFVVLKEYTSVLEWQSEVY</sequence>
<evidence type="ECO:0000256" key="15">
    <source>
        <dbReference type="ARBA" id="ARBA00031194"/>
    </source>
</evidence>
<name>A0A653BGR6_CALMS</name>
<proteinExistence type="inferred from homology"/>
<dbReference type="EC" id="6.1.1.20" evidence="5"/>
<feature type="domain" description="FDX-ACB" evidence="20">
    <location>
        <begin position="531"/>
        <end position="623"/>
    </location>
</feature>
<reference evidence="21 22" key="1">
    <citation type="submission" date="2019-01" db="EMBL/GenBank/DDBJ databases">
        <authorList>
            <person name="Sayadi A."/>
        </authorList>
    </citation>
    <scope>NUCLEOTIDE SEQUENCE [LARGE SCALE GENOMIC DNA]</scope>
</reference>
<keyword evidence="8 18" id="KW-0732">Signal</keyword>
<evidence type="ECO:0000256" key="14">
    <source>
        <dbReference type="ARBA" id="ARBA00023146"/>
    </source>
</evidence>
<dbReference type="Gene3D" id="3.30.930.10">
    <property type="entry name" value="Bira Bifunctional Protein, Domain 2"/>
    <property type="match status" value="1"/>
</dbReference>
<evidence type="ECO:0000256" key="17">
    <source>
        <dbReference type="SAM" id="MobiDB-lite"/>
    </source>
</evidence>
<keyword evidence="12" id="KW-0809">Transit peptide</keyword>
<dbReference type="UniPathway" id="UPA00196"/>
<keyword evidence="7" id="KW-0436">Ligase</keyword>
<evidence type="ECO:0000259" key="19">
    <source>
        <dbReference type="PROSITE" id="PS50862"/>
    </source>
</evidence>
<dbReference type="Pfam" id="PF07890">
    <property type="entry name" value="Rrp15p"/>
    <property type="match status" value="1"/>
</dbReference>
<evidence type="ECO:0000256" key="16">
    <source>
        <dbReference type="ARBA" id="ARBA00049255"/>
    </source>
</evidence>
<dbReference type="Proteomes" id="UP000410492">
    <property type="component" value="Unassembled WGS sequence"/>
</dbReference>
<comment type="pathway">
    <text evidence="2">Glycolipid biosynthesis; glycosylphosphatidylinositol-anchor biosynthesis.</text>
</comment>
<dbReference type="PRINTS" id="PR00776">
    <property type="entry name" value="HEMOGLOBNASE"/>
</dbReference>
<dbReference type="GO" id="GO:0016255">
    <property type="term" value="P:attachment of GPI anchor to protein"/>
    <property type="evidence" value="ECO:0007669"/>
    <property type="project" value="InterPro"/>
</dbReference>
<gene>
    <name evidence="21" type="ORF">CALMAC_LOCUS724</name>
</gene>
<dbReference type="GO" id="GO:0000049">
    <property type="term" value="F:tRNA binding"/>
    <property type="evidence" value="ECO:0007669"/>
    <property type="project" value="InterPro"/>
</dbReference>
<dbReference type="GO" id="GO:0004826">
    <property type="term" value="F:phenylalanine-tRNA ligase activity"/>
    <property type="evidence" value="ECO:0007669"/>
    <property type="project" value="UniProtKB-EC"/>
</dbReference>
<evidence type="ECO:0000313" key="22">
    <source>
        <dbReference type="Proteomes" id="UP000410492"/>
    </source>
</evidence>
<feature type="domain" description="Aminoacyl-transfer RNA synthetases class-II family profile" evidence="19">
    <location>
        <begin position="346"/>
        <end position="529"/>
    </location>
</feature>
<dbReference type="SMART" id="SM00896">
    <property type="entry name" value="FDX-ACB"/>
    <property type="match status" value="1"/>
</dbReference>
<dbReference type="InterPro" id="IPR002319">
    <property type="entry name" value="Phenylalanyl-tRNA_Synthase"/>
</dbReference>
<dbReference type="PROSITE" id="PS51447">
    <property type="entry name" value="FDX_ACB"/>
    <property type="match status" value="1"/>
</dbReference>
<comment type="similarity">
    <text evidence="4">Belongs to the peptidase C13 family.</text>
</comment>
<evidence type="ECO:0000256" key="12">
    <source>
        <dbReference type="ARBA" id="ARBA00022946"/>
    </source>
</evidence>
<feature type="signal peptide" evidence="18">
    <location>
        <begin position="1"/>
        <end position="27"/>
    </location>
</feature>
<dbReference type="Pfam" id="PF01650">
    <property type="entry name" value="Peptidase_C13"/>
    <property type="match status" value="1"/>
</dbReference>
<evidence type="ECO:0000256" key="9">
    <source>
        <dbReference type="ARBA" id="ARBA00022741"/>
    </source>
</evidence>
<evidence type="ECO:0000256" key="2">
    <source>
        <dbReference type="ARBA" id="ARBA00004687"/>
    </source>
</evidence>
<dbReference type="Gene3D" id="3.40.50.1460">
    <property type="match status" value="1"/>
</dbReference>
<keyword evidence="11" id="KW-0648">Protein biosynthesis</keyword>
<evidence type="ECO:0000256" key="13">
    <source>
        <dbReference type="ARBA" id="ARBA00023128"/>
    </source>
</evidence>
<dbReference type="PROSITE" id="PS50862">
    <property type="entry name" value="AA_TRNA_LIGASE_II"/>
    <property type="match status" value="1"/>
</dbReference>
<dbReference type="SUPFAM" id="SSF54991">
    <property type="entry name" value="Anticodon-binding domain of PheRS"/>
    <property type="match status" value="1"/>
</dbReference>
<keyword evidence="14" id="KW-0030">Aminoacyl-tRNA synthetase</keyword>
<dbReference type="PANTHER" id="PTHR48067">
    <property type="entry name" value="GPI-ANCHOR TRANSAMIDASE"/>
    <property type="match status" value="1"/>
</dbReference>
<dbReference type="InterPro" id="IPR036690">
    <property type="entry name" value="Fdx_antiC-bd_sf"/>
</dbReference>
<dbReference type="InterPro" id="IPR028361">
    <property type="entry name" value="GPI_transamidase"/>
</dbReference>
<organism evidence="21 22">
    <name type="scientific">Callosobruchus maculatus</name>
    <name type="common">Southern cowpea weevil</name>
    <name type="synonym">Pulse bruchid</name>
    <dbReference type="NCBI Taxonomy" id="64391"/>
    <lineage>
        <taxon>Eukaryota</taxon>
        <taxon>Metazoa</taxon>
        <taxon>Ecdysozoa</taxon>
        <taxon>Arthropoda</taxon>
        <taxon>Hexapoda</taxon>
        <taxon>Insecta</taxon>
        <taxon>Pterygota</taxon>
        <taxon>Neoptera</taxon>
        <taxon>Endopterygota</taxon>
        <taxon>Coleoptera</taxon>
        <taxon>Polyphaga</taxon>
        <taxon>Cucujiformia</taxon>
        <taxon>Chrysomeloidea</taxon>
        <taxon>Chrysomelidae</taxon>
        <taxon>Bruchinae</taxon>
        <taxon>Bruchini</taxon>
        <taxon>Callosobruchus</taxon>
    </lineage>
</organism>
<evidence type="ECO:0000256" key="18">
    <source>
        <dbReference type="SAM" id="SignalP"/>
    </source>
</evidence>
<dbReference type="GO" id="GO:0003923">
    <property type="term" value="F:GPI-anchor transamidase activity"/>
    <property type="evidence" value="ECO:0007669"/>
    <property type="project" value="InterPro"/>
</dbReference>
<dbReference type="PIRSF" id="PIRSF019663">
    <property type="entry name" value="Legumain"/>
    <property type="match status" value="1"/>
</dbReference>
<dbReference type="FunFam" id="3.30.70.380:FF:000002">
    <property type="entry name" value="phenylalanine--tRNA ligase, mitochondrial"/>
    <property type="match status" value="1"/>
</dbReference>
<dbReference type="InterPro" id="IPR001096">
    <property type="entry name" value="Peptidase_C13"/>
</dbReference>
<dbReference type="InterPro" id="IPR012459">
    <property type="entry name" value="Rrp15"/>
</dbReference>
<evidence type="ECO:0000256" key="4">
    <source>
        <dbReference type="ARBA" id="ARBA00009941"/>
    </source>
</evidence>
<dbReference type="GO" id="GO:0005759">
    <property type="term" value="C:mitochondrial matrix"/>
    <property type="evidence" value="ECO:0007669"/>
    <property type="project" value="UniProtKB-SubCell"/>
</dbReference>
<accession>A0A653BGR6</accession>
<evidence type="ECO:0000256" key="5">
    <source>
        <dbReference type="ARBA" id="ARBA00012814"/>
    </source>
</evidence>
<keyword evidence="13" id="KW-0496">Mitochondrion</keyword>
<evidence type="ECO:0000256" key="3">
    <source>
        <dbReference type="ARBA" id="ARBA00008226"/>
    </source>
</evidence>
<dbReference type="NCBIfam" id="TIGR00469">
    <property type="entry name" value="pheS_mito"/>
    <property type="match status" value="1"/>
</dbReference>
<dbReference type="InterPro" id="IPR005121">
    <property type="entry name" value="Fdx_antiC-bd"/>
</dbReference>
<dbReference type="PANTHER" id="PTHR48067:SF1">
    <property type="entry name" value="GPI-ANCHOR TRANSAMIDASE"/>
    <property type="match status" value="1"/>
</dbReference>
<dbReference type="GO" id="GO:0005524">
    <property type="term" value="F:ATP binding"/>
    <property type="evidence" value="ECO:0007669"/>
    <property type="project" value="UniProtKB-KW"/>
</dbReference>
<dbReference type="GO" id="GO:0006508">
    <property type="term" value="P:proteolysis"/>
    <property type="evidence" value="ECO:0007669"/>
    <property type="project" value="InterPro"/>
</dbReference>
<dbReference type="OrthoDB" id="192611at2759"/>
<dbReference type="SUPFAM" id="SSF55681">
    <property type="entry name" value="Class II aaRS and biotin synthetases"/>
    <property type="match status" value="1"/>
</dbReference>
<dbReference type="PIRSF" id="PIRSF500138">
    <property type="entry name" value="GPI8"/>
    <property type="match status" value="1"/>
</dbReference>
<evidence type="ECO:0000256" key="11">
    <source>
        <dbReference type="ARBA" id="ARBA00022917"/>
    </source>
</evidence>
<dbReference type="InterPro" id="IPR045864">
    <property type="entry name" value="aa-tRNA-synth_II/BPL/LPL"/>
</dbReference>
<feature type="chain" id="PRO_5024966976" description="phenylalanine--tRNA ligase" evidence="18">
    <location>
        <begin position="28"/>
        <end position="925"/>
    </location>
</feature>
<dbReference type="InterPro" id="IPR006195">
    <property type="entry name" value="aa-tRNA-synth_II"/>
</dbReference>
<comment type="subcellular location">
    <subcellularLocation>
        <location evidence="1">Mitochondrion matrix</location>
    </subcellularLocation>
</comment>
<comment type="catalytic activity">
    <reaction evidence="16">
        <text>tRNA(Phe) + L-phenylalanine + ATP = L-phenylalanyl-tRNA(Phe) + AMP + diphosphate + H(+)</text>
        <dbReference type="Rhea" id="RHEA:19413"/>
        <dbReference type="Rhea" id="RHEA-COMP:9668"/>
        <dbReference type="Rhea" id="RHEA-COMP:9699"/>
        <dbReference type="ChEBI" id="CHEBI:15378"/>
        <dbReference type="ChEBI" id="CHEBI:30616"/>
        <dbReference type="ChEBI" id="CHEBI:33019"/>
        <dbReference type="ChEBI" id="CHEBI:58095"/>
        <dbReference type="ChEBI" id="CHEBI:78442"/>
        <dbReference type="ChEBI" id="CHEBI:78531"/>
        <dbReference type="ChEBI" id="CHEBI:456215"/>
        <dbReference type="EC" id="6.1.1.20"/>
    </reaction>
</comment>
<dbReference type="InterPro" id="IPR004530">
    <property type="entry name" value="Phe-tRNA-synth_IIc_mito"/>
</dbReference>
<protein>
    <recommendedName>
        <fullName evidence="5">phenylalanine--tRNA ligase</fullName>
        <ecNumber evidence="5">6.1.1.20</ecNumber>
    </recommendedName>
    <alternativeName>
        <fullName evidence="15">Phenylalanyl-tRNA synthetase</fullName>
    </alternativeName>
</protein>
<dbReference type="FunFam" id="3.40.50.1460:FF:000002">
    <property type="entry name" value="GPI-anchor transamidase"/>
    <property type="match status" value="1"/>
</dbReference>
<evidence type="ECO:0000313" key="21">
    <source>
        <dbReference type="EMBL" id="VEN34579.1"/>
    </source>
</evidence>
<dbReference type="GO" id="GO:0006506">
    <property type="term" value="P:GPI anchor biosynthetic process"/>
    <property type="evidence" value="ECO:0007669"/>
    <property type="project" value="UniProtKB-UniPathway"/>
</dbReference>
<evidence type="ECO:0000256" key="8">
    <source>
        <dbReference type="ARBA" id="ARBA00022729"/>
    </source>
</evidence>
<keyword evidence="10" id="KW-0067">ATP-binding</keyword>
<evidence type="ECO:0000259" key="20">
    <source>
        <dbReference type="PROSITE" id="PS51447"/>
    </source>
</evidence>
<keyword evidence="22" id="KW-1185">Reference proteome</keyword>
<dbReference type="Gene3D" id="3.30.70.380">
    <property type="entry name" value="Ferrodoxin-fold anticodon-binding domain"/>
    <property type="match status" value="1"/>
</dbReference>
<dbReference type="GO" id="GO:0042765">
    <property type="term" value="C:GPI-anchor transamidase complex"/>
    <property type="evidence" value="ECO:0007669"/>
    <property type="project" value="InterPro"/>
</dbReference>
<evidence type="ECO:0000256" key="1">
    <source>
        <dbReference type="ARBA" id="ARBA00004305"/>
    </source>
</evidence>
<dbReference type="AlphaFoldDB" id="A0A653BGR6"/>
<dbReference type="Pfam" id="PF03147">
    <property type="entry name" value="FDX-ACB"/>
    <property type="match status" value="1"/>
</dbReference>
<dbReference type="EMBL" id="CAACVG010000838">
    <property type="protein sequence ID" value="VEN34579.1"/>
    <property type="molecule type" value="Genomic_DNA"/>
</dbReference>
<evidence type="ECO:0000256" key="7">
    <source>
        <dbReference type="ARBA" id="ARBA00022598"/>
    </source>
</evidence>
<feature type="region of interest" description="Disordered" evidence="17">
    <location>
        <begin position="683"/>
        <end position="705"/>
    </location>
</feature>
<dbReference type="Pfam" id="PF01409">
    <property type="entry name" value="tRNA-synt_2d"/>
    <property type="match status" value="1"/>
</dbReference>
<evidence type="ECO:0000256" key="6">
    <source>
        <dbReference type="ARBA" id="ARBA00022502"/>
    </source>
</evidence>
<evidence type="ECO:0000256" key="10">
    <source>
        <dbReference type="ARBA" id="ARBA00022840"/>
    </source>
</evidence>
<dbReference type="GO" id="GO:0006432">
    <property type="term" value="P:phenylalanyl-tRNA aminoacylation"/>
    <property type="evidence" value="ECO:0007669"/>
    <property type="project" value="InterPro"/>
</dbReference>